<dbReference type="Proteomes" id="UP000683511">
    <property type="component" value="Chromosome"/>
</dbReference>
<feature type="active site" description="Charge relay system" evidence="2">
    <location>
        <position position="310"/>
    </location>
</feature>
<dbReference type="PANTHER" id="PTHR10794">
    <property type="entry name" value="ABHYDROLASE DOMAIN-CONTAINING PROTEIN"/>
    <property type="match status" value="1"/>
</dbReference>
<evidence type="ECO:0000313" key="5">
    <source>
        <dbReference type="Proteomes" id="UP000683511"/>
    </source>
</evidence>
<comment type="similarity">
    <text evidence="1">Belongs to the AB hydrolase superfamily. AB hydrolase 4 family.</text>
</comment>
<feature type="active site" description="Charge relay system" evidence="2">
    <location>
        <position position="149"/>
    </location>
</feature>
<keyword evidence="4" id="KW-0378">Hydrolase</keyword>
<organism evidence="4 5">
    <name type="scientific">Richelia sinica FACHB-800</name>
    <dbReference type="NCBI Taxonomy" id="1357546"/>
    <lineage>
        <taxon>Bacteria</taxon>
        <taxon>Bacillati</taxon>
        <taxon>Cyanobacteriota</taxon>
        <taxon>Cyanophyceae</taxon>
        <taxon>Nostocales</taxon>
        <taxon>Nostocaceae</taxon>
        <taxon>Richelia</taxon>
    </lineage>
</organism>
<name>A0A975TBD4_9NOST</name>
<dbReference type="InterPro" id="IPR050960">
    <property type="entry name" value="AB_hydrolase_4_sf"/>
</dbReference>
<dbReference type="InterPro" id="IPR029058">
    <property type="entry name" value="AB_hydrolase_fold"/>
</dbReference>
<dbReference type="PIRSF" id="PIRSF005211">
    <property type="entry name" value="Ab_hydro_YheT"/>
    <property type="match status" value="1"/>
</dbReference>
<dbReference type="InterPro" id="IPR000073">
    <property type="entry name" value="AB_hydrolase_1"/>
</dbReference>
<gene>
    <name evidence="4" type="ORF">B6N60_04194</name>
</gene>
<dbReference type="GO" id="GO:0034338">
    <property type="term" value="F:short-chain carboxylesterase activity"/>
    <property type="evidence" value="ECO:0007669"/>
    <property type="project" value="TreeGrafter"/>
</dbReference>
<dbReference type="InterPro" id="IPR012020">
    <property type="entry name" value="ABHD4"/>
</dbReference>
<evidence type="ECO:0000259" key="3">
    <source>
        <dbReference type="Pfam" id="PF12697"/>
    </source>
</evidence>
<sequence length="354" mass="39732">MVDSTYNPPTFLRNGIAMTVYATLWGRRYWESTTPDGEPPYHKVVFNGGQNVPIFGWLAIPKNAHSTIIATYGVTGELADQWFLHLLGRKAYAQGFAVVLFDWRGHGKTAELSPAMSSDGLYEGEDFVKIAAGAVAMGCPSKCWLAGYSLGGQLVLWGIKASEDLEVRNVEIAGGAVICPNIDSMRSLNYLVSYPFGRYLESRITQKIQQQAWKIHQLHPGVLNPEAIKRVNSIWNSDKELIIESLGFSSVAEYYEAVNALNLLPNLSKPTLIIYDIDDPFFDPSIIPDLKAAAAQNSTIDLMLTRYGGHVGHISSKKCQYHHQDNDPWWAWNRVLNWIQTQQDKSFNKIYFIK</sequence>
<evidence type="ECO:0000313" key="4">
    <source>
        <dbReference type="EMBL" id="QXE25479.1"/>
    </source>
</evidence>
<evidence type="ECO:0000256" key="2">
    <source>
        <dbReference type="PIRSR" id="PIRSR005211-1"/>
    </source>
</evidence>
<feature type="active site" description="Charge relay system" evidence="2">
    <location>
        <position position="279"/>
    </location>
</feature>
<dbReference type="SUPFAM" id="SSF53474">
    <property type="entry name" value="alpha/beta-Hydrolases"/>
    <property type="match status" value="1"/>
</dbReference>
<proteinExistence type="inferred from homology"/>
<evidence type="ECO:0000256" key="1">
    <source>
        <dbReference type="ARBA" id="ARBA00010884"/>
    </source>
</evidence>
<accession>A0A975TBD4</accession>
<dbReference type="GO" id="GO:0047372">
    <property type="term" value="F:monoacylglycerol lipase activity"/>
    <property type="evidence" value="ECO:0007669"/>
    <property type="project" value="TreeGrafter"/>
</dbReference>
<dbReference type="Pfam" id="PF12697">
    <property type="entry name" value="Abhydrolase_6"/>
    <property type="match status" value="1"/>
</dbReference>
<keyword evidence="5" id="KW-1185">Reference proteome</keyword>
<dbReference type="PANTHER" id="PTHR10794:SF94">
    <property type="entry name" value="ESTERASE YHET-RELATED"/>
    <property type="match status" value="1"/>
</dbReference>
<protein>
    <submittedName>
        <fullName evidence="4">Alpha/beta hydrolase fold protein</fullName>
    </submittedName>
</protein>
<dbReference type="AlphaFoldDB" id="A0A975TBD4"/>
<dbReference type="Gene3D" id="3.40.50.1820">
    <property type="entry name" value="alpha/beta hydrolase"/>
    <property type="match status" value="1"/>
</dbReference>
<reference evidence="4" key="1">
    <citation type="submission" date="2017-04" db="EMBL/GenBank/DDBJ databases">
        <title>Genome deletions in a multicellular cyanobacterial endosymbiont for morphological adaptation in marine diatoms.</title>
        <authorList>
            <person name="Wang Y."/>
            <person name="Gao H."/>
            <person name="Li R."/>
            <person name="Xu X."/>
        </authorList>
    </citation>
    <scope>NUCLEOTIDE SEQUENCE</scope>
    <source>
        <strain evidence="4">FACHB 800</strain>
    </source>
</reference>
<dbReference type="EMBL" id="CP021056">
    <property type="protein sequence ID" value="QXE25479.1"/>
    <property type="molecule type" value="Genomic_DNA"/>
</dbReference>
<dbReference type="KEGG" id="rsin:B6N60_04194"/>
<feature type="domain" description="AB hydrolase-1" evidence="3">
    <location>
        <begin position="80"/>
        <end position="314"/>
    </location>
</feature>